<feature type="region of interest" description="Disordered" evidence="1">
    <location>
        <begin position="229"/>
        <end position="462"/>
    </location>
</feature>
<feature type="compositionally biased region" description="Low complexity" evidence="1">
    <location>
        <begin position="521"/>
        <end position="531"/>
    </location>
</feature>
<evidence type="ECO:0008006" key="5">
    <source>
        <dbReference type="Google" id="ProtNLM"/>
    </source>
</evidence>
<feature type="compositionally biased region" description="Low complexity" evidence="1">
    <location>
        <begin position="95"/>
        <end position="106"/>
    </location>
</feature>
<feature type="region of interest" description="Disordered" evidence="1">
    <location>
        <begin position="86"/>
        <end position="164"/>
    </location>
</feature>
<feature type="compositionally biased region" description="Low complexity" evidence="1">
    <location>
        <begin position="239"/>
        <end position="248"/>
    </location>
</feature>
<feature type="chain" id="PRO_5033034092" description="UBA domain-containing protein" evidence="2">
    <location>
        <begin position="26"/>
        <end position="615"/>
    </location>
</feature>
<evidence type="ECO:0000256" key="1">
    <source>
        <dbReference type="SAM" id="MobiDB-lite"/>
    </source>
</evidence>
<feature type="compositionally biased region" description="Acidic residues" evidence="1">
    <location>
        <begin position="257"/>
        <end position="291"/>
    </location>
</feature>
<dbReference type="EMBL" id="JAFCMP010000008">
    <property type="protein sequence ID" value="KAG5192260.1"/>
    <property type="molecule type" value="Genomic_DNA"/>
</dbReference>
<feature type="region of interest" description="Disordered" evidence="1">
    <location>
        <begin position="483"/>
        <end position="615"/>
    </location>
</feature>
<feature type="signal peptide" evidence="2">
    <location>
        <begin position="1"/>
        <end position="25"/>
    </location>
</feature>
<evidence type="ECO:0000313" key="4">
    <source>
        <dbReference type="Proteomes" id="UP000664859"/>
    </source>
</evidence>
<feature type="compositionally biased region" description="Basic and acidic residues" evidence="1">
    <location>
        <begin position="567"/>
        <end position="589"/>
    </location>
</feature>
<reference evidence="3" key="1">
    <citation type="submission" date="2021-02" db="EMBL/GenBank/DDBJ databases">
        <title>First Annotated Genome of the Yellow-green Alga Tribonema minus.</title>
        <authorList>
            <person name="Mahan K.M."/>
        </authorList>
    </citation>
    <scope>NUCLEOTIDE SEQUENCE</scope>
    <source>
        <strain evidence="3">UTEX B ZZ1240</strain>
    </source>
</reference>
<accession>A0A835ZJB4</accession>
<feature type="compositionally biased region" description="Basic and acidic residues" evidence="1">
    <location>
        <begin position="363"/>
        <end position="373"/>
    </location>
</feature>
<organism evidence="3 4">
    <name type="scientific">Tribonema minus</name>
    <dbReference type="NCBI Taxonomy" id="303371"/>
    <lineage>
        <taxon>Eukaryota</taxon>
        <taxon>Sar</taxon>
        <taxon>Stramenopiles</taxon>
        <taxon>Ochrophyta</taxon>
        <taxon>PX clade</taxon>
        <taxon>Xanthophyceae</taxon>
        <taxon>Tribonematales</taxon>
        <taxon>Tribonemataceae</taxon>
        <taxon>Tribonema</taxon>
    </lineage>
</organism>
<dbReference type="Proteomes" id="UP000664859">
    <property type="component" value="Unassembled WGS sequence"/>
</dbReference>
<proteinExistence type="predicted"/>
<feature type="compositionally biased region" description="Acidic residues" evidence="1">
    <location>
        <begin position="314"/>
        <end position="332"/>
    </location>
</feature>
<feature type="compositionally biased region" description="Basic and acidic residues" evidence="1">
    <location>
        <begin position="483"/>
        <end position="512"/>
    </location>
</feature>
<protein>
    <recommendedName>
        <fullName evidence="5">UBA domain-containing protein</fullName>
    </recommendedName>
</protein>
<comment type="caution">
    <text evidence="3">The sequence shown here is derived from an EMBL/GenBank/DDBJ whole genome shotgun (WGS) entry which is preliminary data.</text>
</comment>
<keyword evidence="4" id="KW-1185">Reference proteome</keyword>
<sequence>MRPLVRQRGALPPLLLLLLAENSLPFAPPTASWRPHTSCSSGGICCSSSTRWRRCTRLSAAGDNQSGLERARQAALAEDREWFLQFIGDPDSPDDAPAATATASTRPPRREQQQQQQRRRRRDTYWDDADPDEEQPVPASASVEEFTPAASAWQPGPETADDTGFVMERGEDFDNREAEEVGDDMLEDQMELTADETAQLLTLGFSEEEATSLTPDMVGIILERQVKRPSGRIPADWVSSRASALSRSGAGGGFERGDDDESDLDMSEELEVSDDFVESPYDGEWEEEDSSWQEQASNKAERIRTRRQLADASAYDDDDGGDDGADADDGEYDGSYGSYGMRGARSGGRAQTGGGEEEDDWLDERAEERRGRSEGGYGDYAEEDDWLEEGEGEGEGGRGGRGGRTAAGGPAWTGSRRCCARQARDSSGRQKPPSPSYDNDEDGYDNGYDDDNDDDDGLGIGESIATFIGDGWKAITESYAEVAERGRVEQEEWDRVRRAEAAAARAERERGGSGRQRARRAAGGTSTGTSTRPPPSMRERLYYDDDQAIADNVDGDDAEEASYDAYAQRRSEPPVKGVRRGEGEGEPRRRQMAQRGGGQGAPGGRRRWDVEDDDV</sequence>
<feature type="compositionally biased region" description="Gly residues" evidence="1">
    <location>
        <begin position="397"/>
        <end position="406"/>
    </location>
</feature>
<gene>
    <name evidence="3" type="ORF">JKP88DRAFT_266261</name>
</gene>
<feature type="compositionally biased region" description="Acidic residues" evidence="1">
    <location>
        <begin position="126"/>
        <end position="135"/>
    </location>
</feature>
<evidence type="ECO:0000313" key="3">
    <source>
        <dbReference type="EMBL" id="KAG5192260.1"/>
    </source>
</evidence>
<evidence type="ECO:0000256" key="2">
    <source>
        <dbReference type="SAM" id="SignalP"/>
    </source>
</evidence>
<feature type="compositionally biased region" description="Acidic residues" evidence="1">
    <location>
        <begin position="438"/>
        <end position="457"/>
    </location>
</feature>
<dbReference type="AlphaFoldDB" id="A0A835ZJB4"/>
<feature type="compositionally biased region" description="Acidic residues" evidence="1">
    <location>
        <begin position="544"/>
        <end position="562"/>
    </location>
</feature>
<feature type="compositionally biased region" description="Acidic residues" evidence="1">
    <location>
        <begin position="380"/>
        <end position="394"/>
    </location>
</feature>
<keyword evidence="2" id="KW-0732">Signal</keyword>
<name>A0A835ZJB4_9STRA</name>